<organism evidence="1">
    <name type="scientific">gut metagenome</name>
    <dbReference type="NCBI Taxonomy" id="749906"/>
    <lineage>
        <taxon>unclassified sequences</taxon>
        <taxon>metagenomes</taxon>
        <taxon>organismal metagenomes</taxon>
    </lineage>
</organism>
<proteinExistence type="predicted"/>
<accession>J9CH85</accession>
<gene>
    <name evidence="1" type="ORF">EVA_12458</name>
</gene>
<dbReference type="AlphaFoldDB" id="J9CH85"/>
<name>J9CH85_9ZZZZ</name>
<dbReference type="EMBL" id="AMCI01003806">
    <property type="protein sequence ID" value="EJW99435.1"/>
    <property type="molecule type" value="Genomic_DNA"/>
</dbReference>
<comment type="caution">
    <text evidence="1">The sequence shown here is derived from an EMBL/GenBank/DDBJ whole genome shotgun (WGS) entry which is preliminary data.</text>
</comment>
<evidence type="ECO:0000313" key="1">
    <source>
        <dbReference type="EMBL" id="EJW99435.1"/>
    </source>
</evidence>
<sequence length="38" mass="4421">MPWREPESLATINYIFPKSERYIGNSILSLLVANRIEV</sequence>
<reference evidence="1" key="1">
    <citation type="journal article" date="2012" name="PLoS ONE">
        <title>Gene sets for utilization of primary and secondary nutrition supplies in the distal gut of endangered iberian lynx.</title>
        <authorList>
            <person name="Alcaide M."/>
            <person name="Messina E."/>
            <person name="Richter M."/>
            <person name="Bargiela R."/>
            <person name="Peplies J."/>
            <person name="Huws S.A."/>
            <person name="Newbold C.J."/>
            <person name="Golyshin P.N."/>
            <person name="Simon M.A."/>
            <person name="Lopez G."/>
            <person name="Yakimov M.M."/>
            <person name="Ferrer M."/>
        </authorList>
    </citation>
    <scope>NUCLEOTIDE SEQUENCE</scope>
</reference>
<protein>
    <submittedName>
        <fullName evidence="1">Uncharacterized protein</fullName>
    </submittedName>
</protein>